<dbReference type="Pfam" id="PF01805">
    <property type="entry name" value="Surp"/>
    <property type="match status" value="1"/>
</dbReference>
<evidence type="ECO:0000313" key="10">
    <source>
        <dbReference type="EMBL" id="OTG08810.1"/>
    </source>
</evidence>
<dbReference type="PANTHER" id="PTHR15316:SF1">
    <property type="entry name" value="SPLICING FACTOR 3A SUBUNIT 1"/>
    <property type="match status" value="1"/>
</dbReference>
<proteinExistence type="predicted"/>
<dbReference type="SMART" id="SM00648">
    <property type="entry name" value="SWAP"/>
    <property type="match status" value="1"/>
</dbReference>
<evidence type="ECO:0000259" key="8">
    <source>
        <dbReference type="PROSITE" id="PS50128"/>
    </source>
</evidence>
<dbReference type="GO" id="GO:0071013">
    <property type="term" value="C:catalytic step 2 spliceosome"/>
    <property type="evidence" value="ECO:0000318"/>
    <property type="project" value="GO_Central"/>
</dbReference>
<dbReference type="InterPro" id="IPR022030">
    <property type="entry name" value="SF3A1_dom"/>
</dbReference>
<dbReference type="AlphaFoldDB" id="A0A251TCE8"/>
<protein>
    <submittedName>
        <fullName evidence="10">Putative SWAP/Surp, Splicing factor 3A subunit 1</fullName>
    </submittedName>
    <submittedName>
        <fullName evidence="9">Splicing factor 3A subunit 1, SWAP/Surp superfamily</fullName>
    </submittedName>
</protein>
<reference evidence="10" key="2">
    <citation type="submission" date="2017-02" db="EMBL/GenBank/DDBJ databases">
        <title>Sunflower complete genome.</title>
        <authorList>
            <person name="Langlade N."/>
            <person name="Munos S."/>
        </authorList>
    </citation>
    <scope>NUCLEOTIDE SEQUENCE [LARGE SCALE GENOMIC DNA]</scope>
    <source>
        <tissue evidence="10">Leaves</tissue>
    </source>
</reference>
<name>A0A251TCE8_HELAN</name>
<keyword evidence="5" id="KW-0508">mRNA splicing</keyword>
<accession>A0A251TCE8</accession>
<dbReference type="Pfam" id="PF12230">
    <property type="entry name" value="PRP21_like_P"/>
    <property type="match status" value="1"/>
</dbReference>
<evidence type="ECO:0000256" key="2">
    <source>
        <dbReference type="ARBA" id="ARBA00022664"/>
    </source>
</evidence>
<keyword evidence="2" id="KW-0507">mRNA processing</keyword>
<dbReference type="Gene3D" id="1.10.10.790">
    <property type="entry name" value="Surp module"/>
    <property type="match status" value="1"/>
</dbReference>
<dbReference type="GO" id="GO:0005686">
    <property type="term" value="C:U2 snRNP"/>
    <property type="evidence" value="ECO:0000318"/>
    <property type="project" value="GO_Central"/>
</dbReference>
<gene>
    <name evidence="10" type="ORF">HannXRQ_Chr11g0345831</name>
    <name evidence="9" type="ORF">HanXRQr2_Chr11g0510161</name>
</gene>
<evidence type="ECO:0000256" key="1">
    <source>
        <dbReference type="ARBA" id="ARBA00004123"/>
    </source>
</evidence>
<evidence type="ECO:0000313" key="11">
    <source>
        <dbReference type="Proteomes" id="UP000215914"/>
    </source>
</evidence>
<feature type="region of interest" description="Disordered" evidence="7">
    <location>
        <begin position="1"/>
        <end position="24"/>
    </location>
</feature>
<keyword evidence="4" id="KW-0677">Repeat</keyword>
<feature type="domain" description="SURP motif" evidence="8">
    <location>
        <begin position="31"/>
        <end position="73"/>
    </location>
</feature>
<keyword evidence="11" id="KW-1185">Reference proteome</keyword>
<dbReference type="InterPro" id="IPR045146">
    <property type="entry name" value="SF3A1"/>
</dbReference>
<evidence type="ECO:0000313" key="9">
    <source>
        <dbReference type="EMBL" id="KAF5783628.1"/>
    </source>
</evidence>
<sequence length="288" mass="32845">MLPAEDDSDGQRSPTPASTEVVIPPPDIKRAVDGAARFVASIRPKYEKAIIAENAALPKYSFLNVADPYHAYYRQQVSELRAQYGPKGRSRESVSGHEAIVSERLRELEKRFEERLEEEPDTTIASPLTGELIPVHKLSQHMEDPEYKQQKERLFAKISETTHAQDDEIFASIVRLARICPDIFGTKEEEFVNSVNEEIRCTLLNWEFDVVPYSPPPNMMDAANLPQHGVPEEPEPKRQRLLREGPSLAQRPGPDGKGQTFGEWWAESVRKRELRLERLRCLMQLDTS</sequence>
<dbReference type="GO" id="GO:0071004">
    <property type="term" value="C:U2-type prespliceosome"/>
    <property type="evidence" value="ECO:0000318"/>
    <property type="project" value="GO_Central"/>
</dbReference>
<dbReference type="EMBL" id="MNCJ02000326">
    <property type="protein sequence ID" value="KAF5783628.1"/>
    <property type="molecule type" value="Genomic_DNA"/>
</dbReference>
<dbReference type="GO" id="GO:0045292">
    <property type="term" value="P:mRNA cis splicing, via spliceosome"/>
    <property type="evidence" value="ECO:0007669"/>
    <property type="project" value="InterPro"/>
</dbReference>
<dbReference type="Proteomes" id="UP000215914">
    <property type="component" value="Chromosome 11"/>
</dbReference>
<organism evidence="10 11">
    <name type="scientific">Helianthus annuus</name>
    <name type="common">Common sunflower</name>
    <dbReference type="NCBI Taxonomy" id="4232"/>
    <lineage>
        <taxon>Eukaryota</taxon>
        <taxon>Viridiplantae</taxon>
        <taxon>Streptophyta</taxon>
        <taxon>Embryophyta</taxon>
        <taxon>Tracheophyta</taxon>
        <taxon>Spermatophyta</taxon>
        <taxon>Magnoliopsida</taxon>
        <taxon>eudicotyledons</taxon>
        <taxon>Gunneridae</taxon>
        <taxon>Pentapetalae</taxon>
        <taxon>asterids</taxon>
        <taxon>campanulids</taxon>
        <taxon>Asterales</taxon>
        <taxon>Asteraceae</taxon>
        <taxon>Asteroideae</taxon>
        <taxon>Heliantheae alliance</taxon>
        <taxon>Heliantheae</taxon>
        <taxon>Helianthus</taxon>
    </lineage>
</organism>
<dbReference type="EMBL" id="CM007900">
    <property type="protein sequence ID" value="OTG08810.1"/>
    <property type="molecule type" value="Genomic_DNA"/>
</dbReference>
<evidence type="ECO:0000256" key="5">
    <source>
        <dbReference type="ARBA" id="ARBA00023187"/>
    </source>
</evidence>
<dbReference type="SUPFAM" id="SSF109905">
    <property type="entry name" value="Surp module (SWAP domain)"/>
    <property type="match status" value="1"/>
</dbReference>
<dbReference type="InterPro" id="IPR000061">
    <property type="entry name" value="Surp"/>
</dbReference>
<evidence type="ECO:0000256" key="6">
    <source>
        <dbReference type="ARBA" id="ARBA00023242"/>
    </source>
</evidence>
<dbReference type="InterPro" id="IPR035967">
    <property type="entry name" value="SWAP/Surp_sf"/>
</dbReference>
<comment type="subcellular location">
    <subcellularLocation>
        <location evidence="1">Nucleus</location>
    </subcellularLocation>
</comment>
<reference evidence="9" key="3">
    <citation type="submission" date="2020-06" db="EMBL/GenBank/DDBJ databases">
        <title>Helianthus annuus Genome sequencing and assembly Release 2.</title>
        <authorList>
            <person name="Gouzy J."/>
            <person name="Langlade N."/>
            <person name="Munos S."/>
        </authorList>
    </citation>
    <scope>NUCLEOTIDE SEQUENCE</scope>
    <source>
        <tissue evidence="9">Leaves</tissue>
    </source>
</reference>
<evidence type="ECO:0000256" key="7">
    <source>
        <dbReference type="SAM" id="MobiDB-lite"/>
    </source>
</evidence>
<dbReference type="Gramene" id="mRNA:HanXRQr2_Chr11g0510161">
    <property type="protein sequence ID" value="mRNA:HanXRQr2_Chr11g0510161"/>
    <property type="gene ID" value="HanXRQr2_Chr11g0510161"/>
</dbReference>
<reference evidence="9 11" key="1">
    <citation type="journal article" date="2017" name="Nature">
        <title>The sunflower genome provides insights into oil metabolism, flowering and Asterid evolution.</title>
        <authorList>
            <person name="Badouin H."/>
            <person name="Gouzy J."/>
            <person name="Grassa C.J."/>
            <person name="Murat F."/>
            <person name="Staton S.E."/>
            <person name="Cottret L."/>
            <person name="Lelandais-Briere C."/>
            <person name="Owens G.L."/>
            <person name="Carrere S."/>
            <person name="Mayjonade B."/>
            <person name="Legrand L."/>
            <person name="Gill N."/>
            <person name="Kane N.C."/>
            <person name="Bowers J.E."/>
            <person name="Hubner S."/>
            <person name="Bellec A."/>
            <person name="Berard A."/>
            <person name="Berges H."/>
            <person name="Blanchet N."/>
            <person name="Boniface M.C."/>
            <person name="Brunel D."/>
            <person name="Catrice O."/>
            <person name="Chaidir N."/>
            <person name="Claudel C."/>
            <person name="Donnadieu C."/>
            <person name="Faraut T."/>
            <person name="Fievet G."/>
            <person name="Helmstetter N."/>
            <person name="King M."/>
            <person name="Knapp S.J."/>
            <person name="Lai Z."/>
            <person name="Le Paslier M.C."/>
            <person name="Lippi Y."/>
            <person name="Lorenzon L."/>
            <person name="Mandel J.R."/>
            <person name="Marage G."/>
            <person name="Marchand G."/>
            <person name="Marquand E."/>
            <person name="Bret-Mestries E."/>
            <person name="Morien E."/>
            <person name="Nambeesan S."/>
            <person name="Nguyen T."/>
            <person name="Pegot-Espagnet P."/>
            <person name="Pouilly N."/>
            <person name="Raftis F."/>
            <person name="Sallet E."/>
            <person name="Schiex T."/>
            <person name="Thomas J."/>
            <person name="Vandecasteele C."/>
            <person name="Vares D."/>
            <person name="Vear F."/>
            <person name="Vautrin S."/>
            <person name="Crespi M."/>
            <person name="Mangin B."/>
            <person name="Burke J.M."/>
            <person name="Salse J."/>
            <person name="Munos S."/>
            <person name="Vincourt P."/>
            <person name="Rieseberg L.H."/>
            <person name="Langlade N.B."/>
        </authorList>
    </citation>
    <scope>NUCLEOTIDE SEQUENCE [LARGE SCALE GENOMIC DNA]</scope>
    <source>
        <strain evidence="11">cv. SF193</strain>
        <tissue evidence="9">Leaves</tissue>
    </source>
</reference>
<dbReference type="PANTHER" id="PTHR15316">
    <property type="entry name" value="SPLICEOSOME ASSOCIATED PROTEIN 114/SWAP SPLICING FACTOR-RELATED"/>
    <property type="match status" value="1"/>
</dbReference>
<dbReference type="FunFam" id="1.10.10.790:FF:000002">
    <property type="entry name" value="Splicing factor 3A subunit 1"/>
    <property type="match status" value="1"/>
</dbReference>
<dbReference type="InParanoid" id="A0A251TCE8"/>
<keyword evidence="3" id="KW-0747">Spliceosome</keyword>
<dbReference type="STRING" id="4232.A0A251TCE8"/>
<evidence type="ECO:0000256" key="3">
    <source>
        <dbReference type="ARBA" id="ARBA00022728"/>
    </source>
</evidence>
<dbReference type="PROSITE" id="PS50128">
    <property type="entry name" value="SURP"/>
    <property type="match status" value="1"/>
</dbReference>
<dbReference type="GO" id="GO:0003723">
    <property type="term" value="F:RNA binding"/>
    <property type="evidence" value="ECO:0000318"/>
    <property type="project" value="GO_Central"/>
</dbReference>
<keyword evidence="6" id="KW-0539">Nucleus</keyword>
<evidence type="ECO:0000256" key="4">
    <source>
        <dbReference type="ARBA" id="ARBA00022737"/>
    </source>
</evidence>
<dbReference type="OrthoDB" id="2161771at2759"/>